<evidence type="ECO:0000313" key="2">
    <source>
        <dbReference type="EMBL" id="CAF4535661.1"/>
    </source>
</evidence>
<gene>
    <name evidence="2" type="ORF">SRO942_LOCUS46377</name>
</gene>
<proteinExistence type="predicted"/>
<reference evidence="2" key="1">
    <citation type="submission" date="2021-02" db="EMBL/GenBank/DDBJ databases">
        <authorList>
            <person name="Nowell W R."/>
        </authorList>
    </citation>
    <scope>NUCLEOTIDE SEQUENCE</scope>
</reference>
<dbReference type="OrthoDB" id="6616164at2759"/>
<dbReference type="Proteomes" id="UP000681722">
    <property type="component" value="Unassembled WGS sequence"/>
</dbReference>
<dbReference type="PANTHER" id="PTHR45749">
    <property type="match status" value="1"/>
</dbReference>
<comment type="caution">
    <text evidence="2">The sequence shown here is derived from an EMBL/GenBank/DDBJ whole genome shotgun (WGS) entry which is preliminary data.</text>
</comment>
<dbReference type="SMART" id="SM00597">
    <property type="entry name" value="ZnF_TTF"/>
    <property type="match status" value="1"/>
</dbReference>
<dbReference type="EMBL" id="CAJOBC010112569">
    <property type="protein sequence ID" value="CAF4535661.1"/>
    <property type="molecule type" value="Genomic_DNA"/>
</dbReference>
<dbReference type="AlphaFoldDB" id="A0A8S2Y3C3"/>
<dbReference type="PANTHER" id="PTHR45749:SF21">
    <property type="entry name" value="DUF4371 DOMAIN-CONTAINING PROTEIN"/>
    <property type="match status" value="1"/>
</dbReference>
<evidence type="ECO:0000313" key="3">
    <source>
        <dbReference type="Proteomes" id="UP000681722"/>
    </source>
</evidence>
<feature type="domain" description="TTF-type" evidence="1">
    <location>
        <begin position="94"/>
        <end position="192"/>
    </location>
</feature>
<protein>
    <recommendedName>
        <fullName evidence="1">TTF-type domain-containing protein</fullName>
    </recommendedName>
</protein>
<evidence type="ECO:0000259" key="1">
    <source>
        <dbReference type="SMART" id="SM00597"/>
    </source>
</evidence>
<name>A0A8S2Y3C3_9BILA</name>
<accession>A0A8S2Y3C3</accession>
<dbReference type="InterPro" id="IPR006580">
    <property type="entry name" value="Znf_TTF"/>
</dbReference>
<organism evidence="2 3">
    <name type="scientific">Didymodactylos carnosus</name>
    <dbReference type="NCBI Taxonomy" id="1234261"/>
    <lineage>
        <taxon>Eukaryota</taxon>
        <taxon>Metazoa</taxon>
        <taxon>Spiralia</taxon>
        <taxon>Gnathifera</taxon>
        <taxon>Rotifera</taxon>
        <taxon>Eurotatoria</taxon>
        <taxon>Bdelloidea</taxon>
        <taxon>Philodinida</taxon>
        <taxon>Philodinidae</taxon>
        <taxon>Didymodactylos</taxon>
    </lineage>
</organism>
<sequence length="266" mass="30834">MDSIRLEECVNVQEKNQNRKSNNDALEHSYSQDSNCSFNSCTSRCAHSEEESEVSVNGNDPLLFAERCSAQEIDHFLSLGPCQPENGFIFPKESERSCSCTWFLKNLPDKSREKREWLTYSKTKNKLYCLLCSLFGTPQCHDLWSRNGFQDWKNGARDIQAHEISKEHRDSELCKLQWRQNTRIDISLTLQKSARIVENRSVMNVMIDCVLYLASEMMALRGHDAKDGKFYNLFRMLAKYSVSASNYLTTLSNRQFKPDPQFFKSS</sequence>